<sequence length="1575" mass="172978">MGIEGLVNSGLGKLGDGLDAGKKLLGEGIDKGTDVLGDTLDYVGADDAAKVVEYVGDRLASDLGATPGEKQLGESDLPVDLVHGSPSAIRSSAAHLKDFRKAFDTVGEGMRTLDSSHWKGEAADTFREQFAMHPPKWLHAADACDKAGKALEDFADTVVWAQEQAREAIDLYEKGKKASEQARDSYNKRVDAFNAKIKADQDPGPRPEPFTDPGAADIKRAHEILAEARRQRNDAGRTAATSVRTALAHAPAEPPLLDQVGSDLKDGLGTVSTELTHVVGGAVKGVAGTVNFVRGLNPVDGYNLTHPAQYLQNVSMTLSGLVSTGTHPERVLKSAWEGFKKDPAEGVGRLIPELVGSKGLGLARGGLRTAVKEGMEEAAEQGVRKGTARARVNEDPAQHSRAGEAVESKGTDPIDLATGKMYLPQTDVTLPGALPLLLTRRVESGYHLGRWFGPSWSSTLDQRLEIDAEGVVHVTEDGLLLSYPHPAPGLPTLPSHGPRLPLDRVDNGYTITDPQTHRTWHFADHGPDLAVLEQIDDRNGNWITFDHDEAGAPSAIVHSGGYRLRIDSADGRVTGLHLAGGGEDGADLQLVRYGYTQGNLTEVRNSSGLPLRFSYDDAGRVTSWTDTNEHAYTYAYDDEDRCIAQGGTDGHMSLRLSYGERDTETGLRTTRAVNGEGAVRQYHVNDLYQVVAMVDPAGHTRRFTRDRFNRLLSETDAVGRTTSLRYDPLGNLTEIIRPDGRRTTFSYDARGLLTRVVRPDGGSLRQEFDALGNRTSVTDSAGGSTSFTYDEHGRLCAVRDQYGRVTEIRCDAAGLPVEVRDHAGNTMRYRRDAFGRVTAITDPFGATGEVEWSVEGHVTRRRNPDGTEESWTYDGEGNCLTHTDTVGGVTRFAYAQFDLLTARTEPDGSRYEFAYDNELRLTRVTNPLGQTWTYEYDAVGRLITETDFGGRVTRCSYNAAGELISRTNALGQVVSFEHNDLGQVVRKSVDGEVATYTYDFTDQIAHAGNRHAELSLLRDRHGHLVSERINGREVVYQYDEFGQLTGRTTPSGAVSAWEYDPDGRPSRFTADGRVIALEYDPIGREVSRQFGENLSISRSFDAMNRLVSQTVDHSRRRIQARTYAYRADGSLTKVDDQLSGVRHYELDQVGKTTRVSGDGWAESYAYDQLGNQTTADWSARQFGDDGCGERAYQGANLVRAGRIRYEHDAAGRVVLRQKTRLSHKPDTWRYSWDAEDRLTQVVTPDGTVWRYQYDALGRRIGKQRIAGNGVDVLEQVDFTWDGVSVCEQTTTWGDSSDSVTLTWHLNGGEAVAQSERRAIATASQEEIDTRFFAIVSDLSGSPCELIDESGEIAWQARATNWGKLSWSAGSQAYTPLRFPGQYCDSETGLNYNYFRYYDPEVGQYVSLDPLGLAPAANPVGYVDRPLVSCDPLGLAPQKSPIPPKPYESPNFPDMAKQFNPEGGNTNCTYVADAFERYMRGEGIKPVPADMGGFQSLDRLEHVYGASFQKTEFWNMVDHIRNSGDGARGIVAARPGEGYGHVFNIVNQQGRVLFIDMQTGFVNPTLYSTFKLLRTN</sequence>
<dbReference type="InterPro" id="IPR050708">
    <property type="entry name" value="T6SS_VgrG/RHS"/>
</dbReference>
<feature type="domain" description="Tox-PL" evidence="4">
    <location>
        <begin position="1475"/>
        <end position="1559"/>
    </location>
</feature>
<gene>
    <name evidence="8" type="ORF">ACIA8P_44775</name>
</gene>
<feature type="domain" description="RHS protein conserved region" evidence="3">
    <location>
        <begin position="1335"/>
        <end position="1364"/>
    </location>
</feature>
<evidence type="ECO:0000259" key="6">
    <source>
        <dbReference type="Pfam" id="PF21725"/>
    </source>
</evidence>
<organism evidence="8 9">
    <name type="scientific">Streptomyces cellulosae</name>
    <dbReference type="NCBI Taxonomy" id="1968"/>
    <lineage>
        <taxon>Bacteria</taxon>
        <taxon>Bacillati</taxon>
        <taxon>Actinomycetota</taxon>
        <taxon>Actinomycetes</taxon>
        <taxon>Kitasatosporales</taxon>
        <taxon>Streptomycetaceae</taxon>
        <taxon>Streptomyces</taxon>
    </lineage>
</organism>
<dbReference type="Pfam" id="PF21725">
    <property type="entry name" value="T7SS_signal"/>
    <property type="match status" value="1"/>
</dbReference>
<reference evidence="8 9" key="1">
    <citation type="submission" date="2024-10" db="EMBL/GenBank/DDBJ databases">
        <title>The Natural Products Discovery Center: Release of the First 8490 Sequenced Strains for Exploring Actinobacteria Biosynthetic Diversity.</title>
        <authorList>
            <person name="Kalkreuter E."/>
            <person name="Kautsar S.A."/>
            <person name="Yang D."/>
            <person name="Bader C.D."/>
            <person name="Teijaro C.N."/>
            <person name="Fluegel L."/>
            <person name="Davis C.M."/>
            <person name="Simpson J.R."/>
            <person name="Lauterbach L."/>
            <person name="Steele A.D."/>
            <person name="Gui C."/>
            <person name="Meng S."/>
            <person name="Li G."/>
            <person name="Viehrig K."/>
            <person name="Ye F."/>
            <person name="Su P."/>
            <person name="Kiefer A.F."/>
            <person name="Nichols A."/>
            <person name="Cepeda A.J."/>
            <person name="Yan W."/>
            <person name="Fan B."/>
            <person name="Jiang Y."/>
            <person name="Adhikari A."/>
            <person name="Zheng C.-J."/>
            <person name="Schuster L."/>
            <person name="Cowan T.M."/>
            <person name="Smanski M.J."/>
            <person name="Chevrette M.G."/>
            <person name="De Carvalho L.P.S."/>
            <person name="Shen B."/>
        </authorList>
    </citation>
    <scope>NUCLEOTIDE SEQUENCE [LARGE SCALE GENOMIC DNA]</scope>
    <source>
        <strain evidence="8 9">NPDC051599</strain>
    </source>
</reference>
<dbReference type="Gene3D" id="2.180.10.10">
    <property type="entry name" value="RHS repeat-associated core"/>
    <property type="match status" value="3"/>
</dbReference>
<dbReference type="InterPro" id="IPR045351">
    <property type="entry name" value="DUF6531"/>
</dbReference>
<evidence type="ECO:0000259" key="7">
    <source>
        <dbReference type="Pfam" id="PF25023"/>
    </source>
</evidence>
<dbReference type="Pfam" id="PF05593">
    <property type="entry name" value="RHS_repeat"/>
    <property type="match status" value="9"/>
</dbReference>
<dbReference type="InterPro" id="IPR056823">
    <property type="entry name" value="TEN-like_YD-shell"/>
</dbReference>
<evidence type="ECO:0000259" key="4">
    <source>
        <dbReference type="Pfam" id="PF15644"/>
    </source>
</evidence>
<evidence type="ECO:0000259" key="5">
    <source>
        <dbReference type="Pfam" id="PF20148"/>
    </source>
</evidence>
<evidence type="ECO:0000313" key="9">
    <source>
        <dbReference type="Proteomes" id="UP001612415"/>
    </source>
</evidence>
<name>A0ABW7YGT1_STRCE</name>
<dbReference type="PANTHER" id="PTHR32305">
    <property type="match status" value="1"/>
</dbReference>
<dbReference type="Pfam" id="PF20148">
    <property type="entry name" value="DUF6531"/>
    <property type="match status" value="1"/>
</dbReference>
<dbReference type="InterPro" id="IPR022385">
    <property type="entry name" value="Rhs_assc_core"/>
</dbReference>
<dbReference type="PANTHER" id="PTHR32305:SF15">
    <property type="entry name" value="PROTEIN RHSA-RELATED"/>
    <property type="match status" value="1"/>
</dbReference>
<evidence type="ECO:0000256" key="1">
    <source>
        <dbReference type="ARBA" id="ARBA00022737"/>
    </source>
</evidence>
<feature type="domain" description="Teneurin-like YD-shell" evidence="7">
    <location>
        <begin position="1092"/>
        <end position="1268"/>
    </location>
</feature>
<feature type="domain" description="Putative T7SS secretion signal" evidence="6">
    <location>
        <begin position="16"/>
        <end position="254"/>
    </location>
</feature>
<dbReference type="RefSeq" id="WP_398662465.1">
    <property type="nucleotide sequence ID" value="NZ_JBITDC010000031.1"/>
</dbReference>
<evidence type="ECO:0000256" key="2">
    <source>
        <dbReference type="SAM" id="MobiDB-lite"/>
    </source>
</evidence>
<dbReference type="Pfam" id="PF03527">
    <property type="entry name" value="RHS"/>
    <property type="match status" value="1"/>
</dbReference>
<evidence type="ECO:0000313" key="8">
    <source>
        <dbReference type="EMBL" id="MFI5681630.1"/>
    </source>
</evidence>
<dbReference type="Proteomes" id="UP001612415">
    <property type="component" value="Unassembled WGS sequence"/>
</dbReference>
<feature type="compositionally biased region" description="Basic and acidic residues" evidence="2">
    <location>
        <begin position="391"/>
        <end position="411"/>
    </location>
</feature>
<dbReference type="InterPro" id="IPR028908">
    <property type="entry name" value="Tox-PL_dom"/>
</dbReference>
<accession>A0ABW7YGT1</accession>
<protein>
    <submittedName>
        <fullName evidence="8">T7SS-secreted protein</fullName>
    </submittedName>
</protein>
<proteinExistence type="predicted"/>
<dbReference type="NCBIfam" id="TIGR01643">
    <property type="entry name" value="YD_repeat_2x"/>
    <property type="match status" value="14"/>
</dbReference>
<keyword evidence="9" id="KW-1185">Reference proteome</keyword>
<dbReference type="InterPro" id="IPR031325">
    <property type="entry name" value="RHS_repeat"/>
</dbReference>
<keyword evidence="1" id="KW-0677">Repeat</keyword>
<dbReference type="InterPro" id="IPR001826">
    <property type="entry name" value="RHS"/>
</dbReference>
<dbReference type="EMBL" id="JBITDC010000031">
    <property type="protein sequence ID" value="MFI5681630.1"/>
    <property type="molecule type" value="Genomic_DNA"/>
</dbReference>
<feature type="region of interest" description="Disordered" evidence="2">
    <location>
        <begin position="383"/>
        <end position="411"/>
    </location>
</feature>
<dbReference type="Pfam" id="PF25023">
    <property type="entry name" value="TEN_YD-shell"/>
    <property type="match status" value="1"/>
</dbReference>
<comment type="caution">
    <text evidence="8">The sequence shown here is derived from an EMBL/GenBank/DDBJ whole genome shotgun (WGS) entry which is preliminary data.</text>
</comment>
<dbReference type="InterPro" id="IPR006530">
    <property type="entry name" value="YD"/>
</dbReference>
<dbReference type="InterPro" id="IPR049082">
    <property type="entry name" value="T7SS_signal"/>
</dbReference>
<feature type="domain" description="DUF6531" evidence="5">
    <location>
        <begin position="412"/>
        <end position="483"/>
    </location>
</feature>
<evidence type="ECO:0000259" key="3">
    <source>
        <dbReference type="Pfam" id="PF03527"/>
    </source>
</evidence>
<dbReference type="Pfam" id="PF15644">
    <property type="entry name" value="Gln_amidase"/>
    <property type="match status" value="1"/>
</dbReference>
<dbReference type="NCBIfam" id="TIGR03696">
    <property type="entry name" value="Rhs_assc_core"/>
    <property type="match status" value="1"/>
</dbReference>